<dbReference type="EMBL" id="HG996469">
    <property type="protein sequence ID" value="CAG1843784.1"/>
    <property type="molecule type" value="Genomic_DNA"/>
</dbReference>
<dbReference type="OrthoDB" id="661559at2759"/>
<organism evidence="3 4">
    <name type="scientific">Musa acuminata subsp. malaccensis</name>
    <name type="common">Wild banana</name>
    <name type="synonym">Musa malaccensis</name>
    <dbReference type="NCBI Taxonomy" id="214687"/>
    <lineage>
        <taxon>Eukaryota</taxon>
        <taxon>Viridiplantae</taxon>
        <taxon>Streptophyta</taxon>
        <taxon>Embryophyta</taxon>
        <taxon>Tracheophyta</taxon>
        <taxon>Spermatophyta</taxon>
        <taxon>Magnoliopsida</taxon>
        <taxon>Liliopsida</taxon>
        <taxon>Zingiberales</taxon>
        <taxon>Musaceae</taxon>
        <taxon>Musa</taxon>
    </lineage>
</organism>
<gene>
    <name evidence="2" type="ORF">GSMUA_135790.1</name>
</gene>
<sequence>MSVPCSGASTLGPERKQMACRIQRKSRNIPPPTGASTRADDATSQARVAGAVDDADHAFFRPCTSLQNKRRFLHNQGRQLFSFSLVGGREEGKGLRMAWWERVVVFPARRVWIGVATRLGVQRTGLKKLRKEVRTCEYEDVRVMWEILRKADSETGRRPSPAGRAIQRRRRRRRRGHGDIWPSLFDWAPCCLCRNL</sequence>
<dbReference type="AlphaFoldDB" id="A0A804IVF5"/>
<dbReference type="Proteomes" id="UP000012960">
    <property type="component" value="Unplaced"/>
</dbReference>
<evidence type="ECO:0000313" key="3">
    <source>
        <dbReference type="EnsemblPlants" id="Ma04_p29780.1"/>
    </source>
</evidence>
<dbReference type="Gramene" id="Ma04_t29780.1">
    <property type="protein sequence ID" value="Ma04_p29780.1"/>
    <property type="gene ID" value="Ma04_g29780"/>
</dbReference>
<accession>A0A804IVF5</accession>
<dbReference type="InParanoid" id="A0A804IVF5"/>
<reference evidence="2" key="1">
    <citation type="submission" date="2021-03" db="EMBL/GenBank/DDBJ databases">
        <authorList>
            <consortium name="Genoscope - CEA"/>
            <person name="William W."/>
        </authorList>
    </citation>
    <scope>NUCLEOTIDE SEQUENCE</scope>
    <source>
        <strain evidence="2">Doubled-haploid Pahang</strain>
    </source>
</reference>
<keyword evidence="4" id="KW-1185">Reference proteome</keyword>
<protein>
    <submittedName>
        <fullName evidence="2">(wild Malaysian banana) hypothetical protein</fullName>
    </submittedName>
</protein>
<dbReference type="EnsemblPlants" id="Ma04_t29780.1">
    <property type="protein sequence ID" value="Ma04_p29780.1"/>
    <property type="gene ID" value="Ma04_g29780"/>
</dbReference>
<dbReference type="PANTHER" id="PTHR33181:SF4">
    <property type="entry name" value="OVULE PROTEIN"/>
    <property type="match status" value="1"/>
</dbReference>
<feature type="region of interest" description="Disordered" evidence="1">
    <location>
        <begin position="23"/>
        <end position="42"/>
    </location>
</feature>
<name>A0A804IVF5_MUSAM</name>
<evidence type="ECO:0000313" key="4">
    <source>
        <dbReference type="Proteomes" id="UP000012960"/>
    </source>
</evidence>
<reference evidence="3" key="2">
    <citation type="submission" date="2021-05" db="UniProtKB">
        <authorList>
            <consortium name="EnsemblPlants"/>
        </authorList>
    </citation>
    <scope>IDENTIFICATION</scope>
    <source>
        <strain evidence="3">subsp. malaccensis</strain>
    </source>
</reference>
<proteinExistence type="predicted"/>
<evidence type="ECO:0000256" key="1">
    <source>
        <dbReference type="SAM" id="MobiDB-lite"/>
    </source>
</evidence>
<dbReference type="PANTHER" id="PTHR33181">
    <property type="entry name" value="OS01G0778500 PROTEIN"/>
    <property type="match status" value="1"/>
</dbReference>
<evidence type="ECO:0000313" key="2">
    <source>
        <dbReference type="EMBL" id="CAG1843784.1"/>
    </source>
</evidence>